<evidence type="ECO:0000313" key="2">
    <source>
        <dbReference type="Proteomes" id="UP001589776"/>
    </source>
</evidence>
<comment type="caution">
    <text evidence="1">The sequence shown here is derived from an EMBL/GenBank/DDBJ whole genome shotgun (WGS) entry which is preliminary data.</text>
</comment>
<sequence>METVLYIRQPEVHVRGTCCVHLDEATVLTEDREADADVWLESFVPERTLAAARRLRRPVLNSLWLEERYWQAYEAALGEGLFRSIVLVPYEPGADRQDYDRNVERLFAYAERYGLGREACIVDLALLPHRKLPVLDEYRRRLARLSEMNLRSVAAFDNYIHGADDKRDKLRQLKDALGGGGLKYALIRAKYAGVLE</sequence>
<keyword evidence="2" id="KW-1185">Reference proteome</keyword>
<gene>
    <name evidence="1" type="ORF">ACFFK0_04490</name>
</gene>
<organism evidence="1 2">
    <name type="scientific">Paenibacillus chartarius</name>
    <dbReference type="NCBI Taxonomy" id="747481"/>
    <lineage>
        <taxon>Bacteria</taxon>
        <taxon>Bacillati</taxon>
        <taxon>Bacillota</taxon>
        <taxon>Bacilli</taxon>
        <taxon>Bacillales</taxon>
        <taxon>Paenibacillaceae</taxon>
        <taxon>Paenibacillus</taxon>
    </lineage>
</organism>
<reference evidence="1 2" key="1">
    <citation type="submission" date="2024-09" db="EMBL/GenBank/DDBJ databases">
        <authorList>
            <person name="Sun Q."/>
            <person name="Mori K."/>
        </authorList>
    </citation>
    <scope>NUCLEOTIDE SEQUENCE [LARGE SCALE GENOMIC DNA]</scope>
    <source>
        <strain evidence="1 2">CCM 7759</strain>
    </source>
</reference>
<evidence type="ECO:0000313" key="1">
    <source>
        <dbReference type="EMBL" id="MFC0211718.1"/>
    </source>
</evidence>
<proteinExistence type="predicted"/>
<dbReference type="RefSeq" id="WP_377468709.1">
    <property type="nucleotide sequence ID" value="NZ_JBHLWN010000022.1"/>
</dbReference>
<dbReference type="Proteomes" id="UP001589776">
    <property type="component" value="Unassembled WGS sequence"/>
</dbReference>
<accession>A0ABV6DGF5</accession>
<protein>
    <submittedName>
        <fullName evidence="1">Uncharacterized protein</fullName>
    </submittedName>
</protein>
<dbReference type="EMBL" id="JBHLWN010000022">
    <property type="protein sequence ID" value="MFC0211718.1"/>
    <property type="molecule type" value="Genomic_DNA"/>
</dbReference>
<name>A0ABV6DGF5_9BACL</name>